<comment type="caution">
    <text evidence="3">The sequence shown here is derived from an EMBL/GenBank/DDBJ whole genome shotgun (WGS) entry which is preliminary data.</text>
</comment>
<evidence type="ECO:0000313" key="4">
    <source>
        <dbReference type="Proteomes" id="UP001428817"/>
    </source>
</evidence>
<protein>
    <recommendedName>
        <fullName evidence="5">Secreted protein</fullName>
    </recommendedName>
</protein>
<feature type="chain" id="PRO_5047050242" description="Secreted protein" evidence="2">
    <location>
        <begin position="24"/>
        <end position="310"/>
    </location>
</feature>
<keyword evidence="2" id="KW-0732">Signal</keyword>
<feature type="compositionally biased region" description="Low complexity" evidence="1">
    <location>
        <begin position="31"/>
        <end position="42"/>
    </location>
</feature>
<feature type="region of interest" description="Disordered" evidence="1">
    <location>
        <begin position="31"/>
        <end position="72"/>
    </location>
</feature>
<organism evidence="3 4">
    <name type="scientific">Pseudonocardia eucalypti</name>
    <dbReference type="NCBI Taxonomy" id="648755"/>
    <lineage>
        <taxon>Bacteria</taxon>
        <taxon>Bacillati</taxon>
        <taxon>Actinomycetota</taxon>
        <taxon>Actinomycetes</taxon>
        <taxon>Pseudonocardiales</taxon>
        <taxon>Pseudonocardiaceae</taxon>
        <taxon>Pseudonocardia</taxon>
    </lineage>
</organism>
<evidence type="ECO:0000256" key="2">
    <source>
        <dbReference type="SAM" id="SignalP"/>
    </source>
</evidence>
<reference evidence="4" key="1">
    <citation type="journal article" date="2019" name="Int. J. Syst. Evol. Microbiol.">
        <title>The Global Catalogue of Microorganisms (GCM) 10K type strain sequencing project: providing services to taxonomists for standard genome sequencing and annotation.</title>
        <authorList>
            <consortium name="The Broad Institute Genomics Platform"/>
            <consortium name="The Broad Institute Genome Sequencing Center for Infectious Disease"/>
            <person name="Wu L."/>
            <person name="Ma J."/>
        </authorList>
    </citation>
    <scope>NUCLEOTIDE SEQUENCE [LARGE SCALE GENOMIC DNA]</scope>
    <source>
        <strain evidence="4">JCM 18303</strain>
    </source>
</reference>
<evidence type="ECO:0000313" key="3">
    <source>
        <dbReference type="EMBL" id="GAA5164381.1"/>
    </source>
</evidence>
<dbReference type="Proteomes" id="UP001428817">
    <property type="component" value="Unassembled WGS sequence"/>
</dbReference>
<accession>A0ABP9QMY0</accession>
<gene>
    <name evidence="3" type="ORF">GCM10023321_52750</name>
</gene>
<keyword evidence="4" id="KW-1185">Reference proteome</keyword>
<proteinExistence type="predicted"/>
<evidence type="ECO:0000256" key="1">
    <source>
        <dbReference type="SAM" id="MobiDB-lite"/>
    </source>
</evidence>
<sequence>MTTASKLTGYLAALLVLAGGAYAAGSLLGAPPTAPAAAPSHESAGHESAGHGSTGHGVDGSGEAPADQPKGLASAMDGYRFVPADRAFAPGAPGQFSFRIDGPDGAPVTRFEVEHDKLMHLIVVRRDGAAYQHLHPEMAPDGTWRVPLTVPAGGSYRAFADFAPTGGPALTLGTDLEAPGDYAPATTRPGRTAQVADYQVELAGELVPGQSSPLTLTVRRGGVPVRDLQPYLAAYGHLVALREGDLAYLHVHPDGSPGDGRTAAGPEIRFFAEVPSAGNYRLYLDFQHDGGVRTAEFSLSAVATHQHGGA</sequence>
<name>A0ABP9QMY0_9PSEU</name>
<feature type="signal peptide" evidence="2">
    <location>
        <begin position="1"/>
        <end position="23"/>
    </location>
</feature>
<evidence type="ECO:0008006" key="5">
    <source>
        <dbReference type="Google" id="ProtNLM"/>
    </source>
</evidence>
<dbReference type="RefSeq" id="WP_185062371.1">
    <property type="nucleotide sequence ID" value="NZ_BAABJP010000030.1"/>
</dbReference>
<dbReference type="EMBL" id="BAABJP010000030">
    <property type="protein sequence ID" value="GAA5164381.1"/>
    <property type="molecule type" value="Genomic_DNA"/>
</dbReference>